<sequence length="195" mass="22602">MDTLSALSDQQLYILFRQGNGMAYTEIYHRYKGILHLHAYKKLGDFEEAKDVVQELFTLLWNGREALPDTDNFSGYLYQSLRNRIFNVISHKKVKSRYADSITQVFNEGYVITDHLVREKQLALSIEAEIANLPPKMQQVFLLSRKSYLSHKEIAQELSISESTVKNQIKSALKILRTKLELLILMGIVFFIDKV</sequence>
<evidence type="ECO:0000256" key="3">
    <source>
        <dbReference type="ARBA" id="ARBA00023082"/>
    </source>
</evidence>
<dbReference type="NCBIfam" id="TIGR02985">
    <property type="entry name" value="Sig70_bacteroi1"/>
    <property type="match status" value="1"/>
</dbReference>
<keyword evidence="2" id="KW-0805">Transcription regulation</keyword>
<dbReference type="EMBL" id="RBKU01000001">
    <property type="protein sequence ID" value="RKR84011.1"/>
    <property type="molecule type" value="Genomic_DNA"/>
</dbReference>
<dbReference type="InterPro" id="IPR014327">
    <property type="entry name" value="RNA_pol_sigma70_bacteroid"/>
</dbReference>
<dbReference type="InterPro" id="IPR013325">
    <property type="entry name" value="RNA_pol_sigma_r2"/>
</dbReference>
<organism evidence="7 8">
    <name type="scientific">Mucilaginibacter gracilis</name>
    <dbReference type="NCBI Taxonomy" id="423350"/>
    <lineage>
        <taxon>Bacteria</taxon>
        <taxon>Pseudomonadati</taxon>
        <taxon>Bacteroidota</taxon>
        <taxon>Sphingobacteriia</taxon>
        <taxon>Sphingobacteriales</taxon>
        <taxon>Sphingobacteriaceae</taxon>
        <taxon>Mucilaginibacter</taxon>
    </lineage>
</organism>
<dbReference type="InterPro" id="IPR036388">
    <property type="entry name" value="WH-like_DNA-bd_sf"/>
</dbReference>
<reference evidence="7 8" key="1">
    <citation type="submission" date="2018-10" db="EMBL/GenBank/DDBJ databases">
        <title>Genomic Encyclopedia of Archaeal and Bacterial Type Strains, Phase II (KMG-II): from individual species to whole genera.</title>
        <authorList>
            <person name="Goeker M."/>
        </authorList>
    </citation>
    <scope>NUCLEOTIDE SEQUENCE [LARGE SCALE GENOMIC DNA]</scope>
    <source>
        <strain evidence="7 8">DSM 18602</strain>
    </source>
</reference>
<feature type="domain" description="RNA polymerase sigma factor 70 region 4 type 2" evidence="6">
    <location>
        <begin position="125"/>
        <end position="175"/>
    </location>
</feature>
<dbReference type="InterPro" id="IPR007627">
    <property type="entry name" value="RNA_pol_sigma70_r2"/>
</dbReference>
<dbReference type="OrthoDB" id="659569at2"/>
<accession>A0A495J5K9</accession>
<evidence type="ECO:0000259" key="5">
    <source>
        <dbReference type="Pfam" id="PF04542"/>
    </source>
</evidence>
<dbReference type="PANTHER" id="PTHR43133:SF46">
    <property type="entry name" value="RNA POLYMERASE SIGMA-70 FACTOR ECF SUBFAMILY"/>
    <property type="match status" value="1"/>
</dbReference>
<proteinExistence type="inferred from homology"/>
<keyword evidence="4" id="KW-0804">Transcription</keyword>
<keyword evidence="8" id="KW-1185">Reference proteome</keyword>
<dbReference type="NCBIfam" id="TIGR02937">
    <property type="entry name" value="sigma70-ECF"/>
    <property type="match status" value="1"/>
</dbReference>
<dbReference type="GO" id="GO:0006352">
    <property type="term" value="P:DNA-templated transcription initiation"/>
    <property type="evidence" value="ECO:0007669"/>
    <property type="project" value="InterPro"/>
</dbReference>
<dbReference type="Pfam" id="PF08281">
    <property type="entry name" value="Sigma70_r4_2"/>
    <property type="match status" value="1"/>
</dbReference>
<dbReference type="InterPro" id="IPR013324">
    <property type="entry name" value="RNA_pol_sigma_r3/r4-like"/>
</dbReference>
<dbReference type="SUPFAM" id="SSF88659">
    <property type="entry name" value="Sigma3 and sigma4 domains of RNA polymerase sigma factors"/>
    <property type="match status" value="1"/>
</dbReference>
<protein>
    <submittedName>
        <fullName evidence="7">RNA polymerase sigma-70 factor (ECF subfamily)</fullName>
    </submittedName>
</protein>
<dbReference type="GO" id="GO:0016987">
    <property type="term" value="F:sigma factor activity"/>
    <property type="evidence" value="ECO:0007669"/>
    <property type="project" value="UniProtKB-KW"/>
</dbReference>
<comment type="similarity">
    <text evidence="1">Belongs to the sigma-70 factor family. ECF subfamily.</text>
</comment>
<evidence type="ECO:0000313" key="8">
    <source>
        <dbReference type="Proteomes" id="UP000268007"/>
    </source>
</evidence>
<dbReference type="InterPro" id="IPR013249">
    <property type="entry name" value="RNA_pol_sigma70_r4_t2"/>
</dbReference>
<dbReference type="InterPro" id="IPR014284">
    <property type="entry name" value="RNA_pol_sigma-70_dom"/>
</dbReference>
<dbReference type="RefSeq" id="WP_121199444.1">
    <property type="nucleotide sequence ID" value="NZ_RBKU01000001.1"/>
</dbReference>
<dbReference type="GO" id="GO:0003677">
    <property type="term" value="F:DNA binding"/>
    <property type="evidence" value="ECO:0007669"/>
    <property type="project" value="InterPro"/>
</dbReference>
<dbReference type="PANTHER" id="PTHR43133">
    <property type="entry name" value="RNA POLYMERASE ECF-TYPE SIGMA FACTO"/>
    <property type="match status" value="1"/>
</dbReference>
<feature type="domain" description="RNA polymerase sigma-70 region 2" evidence="5">
    <location>
        <begin position="27"/>
        <end position="89"/>
    </location>
</feature>
<dbReference type="SUPFAM" id="SSF88946">
    <property type="entry name" value="Sigma2 domain of RNA polymerase sigma factors"/>
    <property type="match status" value="1"/>
</dbReference>
<keyword evidence="3" id="KW-0731">Sigma factor</keyword>
<dbReference type="Gene3D" id="1.10.1740.10">
    <property type="match status" value="1"/>
</dbReference>
<dbReference type="Gene3D" id="1.10.10.10">
    <property type="entry name" value="Winged helix-like DNA-binding domain superfamily/Winged helix DNA-binding domain"/>
    <property type="match status" value="1"/>
</dbReference>
<dbReference type="AlphaFoldDB" id="A0A495J5K9"/>
<dbReference type="CDD" id="cd06171">
    <property type="entry name" value="Sigma70_r4"/>
    <property type="match status" value="1"/>
</dbReference>
<comment type="caution">
    <text evidence="7">The sequence shown here is derived from an EMBL/GenBank/DDBJ whole genome shotgun (WGS) entry which is preliminary data.</text>
</comment>
<evidence type="ECO:0000256" key="1">
    <source>
        <dbReference type="ARBA" id="ARBA00010641"/>
    </source>
</evidence>
<gene>
    <name evidence="7" type="ORF">BDD43_4228</name>
</gene>
<evidence type="ECO:0000259" key="6">
    <source>
        <dbReference type="Pfam" id="PF08281"/>
    </source>
</evidence>
<dbReference type="InterPro" id="IPR039425">
    <property type="entry name" value="RNA_pol_sigma-70-like"/>
</dbReference>
<evidence type="ECO:0000313" key="7">
    <source>
        <dbReference type="EMBL" id="RKR84011.1"/>
    </source>
</evidence>
<evidence type="ECO:0000256" key="2">
    <source>
        <dbReference type="ARBA" id="ARBA00023015"/>
    </source>
</evidence>
<name>A0A495J5K9_9SPHI</name>
<dbReference type="Pfam" id="PF04542">
    <property type="entry name" value="Sigma70_r2"/>
    <property type="match status" value="1"/>
</dbReference>
<dbReference type="Proteomes" id="UP000268007">
    <property type="component" value="Unassembled WGS sequence"/>
</dbReference>
<evidence type="ECO:0000256" key="4">
    <source>
        <dbReference type="ARBA" id="ARBA00023163"/>
    </source>
</evidence>